<evidence type="ECO:0000256" key="2">
    <source>
        <dbReference type="ARBA" id="ARBA00022614"/>
    </source>
</evidence>
<evidence type="ECO:0000256" key="3">
    <source>
        <dbReference type="ARBA" id="ARBA00022737"/>
    </source>
</evidence>
<dbReference type="AlphaFoldDB" id="A0A199UAT8"/>
<proteinExistence type="inferred from homology"/>
<evidence type="ECO:0008006" key="5">
    <source>
        <dbReference type="Google" id="ProtNLM"/>
    </source>
</evidence>
<dbReference type="SMART" id="SM00369">
    <property type="entry name" value="LRR_TYP"/>
    <property type="match status" value="3"/>
</dbReference>
<dbReference type="InterPro" id="IPR032675">
    <property type="entry name" value="LRR_dom_sf"/>
</dbReference>
<reference evidence="4" key="1">
    <citation type="submission" date="2016-02" db="EMBL/GenBank/DDBJ databases">
        <title>WGS assembly of Manihot esculenta.</title>
        <authorList>
            <person name="Bredeson J.V."/>
            <person name="Prochnik S.E."/>
            <person name="Lyons J.B."/>
            <person name="Schmutz J."/>
            <person name="Grimwood J."/>
            <person name="Vrebalov J."/>
            <person name="Bart R.S."/>
            <person name="Amuge T."/>
            <person name="Ferguson M.E."/>
            <person name="Green R."/>
            <person name="Putnam N."/>
            <person name="Stites J."/>
            <person name="Rounsley S."/>
            <person name="Rokhsar D.S."/>
        </authorList>
    </citation>
    <scope>NUCLEOTIDE SEQUENCE [LARGE SCALE GENOMIC DNA]</scope>
    <source>
        <tissue evidence="4">Leaf</tissue>
    </source>
</reference>
<sequence length="320" mass="35472">MSGNGFNGSIPSSFGNMSLLEHLDLSNNRLSGTIPEDLTIGCVSLQELILSNNSLQGQIFSETSNLRFLYELQLDGNQFTGSIPHSLSNSSFLRGLDLRHNNLYGRIPRCLLDLSHNQLSGPILPCLRSASNSYRQQEGSYNASAPVSMDEHSEFTTKSTPYFYQGRMLSYISGIDLSCNHLTGQIPIEIGYLNEIHVLNLSHNIDRSNPITFSNLGQIESLDLSYNNLEGKIPPQLTRLYSLAVFSVAHNNFSGKTSERLAQFATFEGNPLLCGLPLPKSCNNISPLSPATPIEEKEDNDSSAVQIWIFIELRMYKFNA</sequence>
<dbReference type="EMBL" id="KV450687">
    <property type="protein sequence ID" value="OAY21726.1"/>
    <property type="molecule type" value="Genomic_DNA"/>
</dbReference>
<protein>
    <recommendedName>
        <fullName evidence="5">Leucine-rich repeat-containing N-terminal plant-type domain-containing protein</fullName>
    </recommendedName>
</protein>
<dbReference type="FunFam" id="3.80.10.10:FF:000383">
    <property type="entry name" value="Leucine-rich repeat receptor protein kinase EMS1"/>
    <property type="match status" value="1"/>
</dbReference>
<dbReference type="Pfam" id="PF13855">
    <property type="entry name" value="LRR_8"/>
    <property type="match status" value="2"/>
</dbReference>
<keyword evidence="2" id="KW-0433">Leucine-rich repeat</keyword>
<dbReference type="Pfam" id="PF00560">
    <property type="entry name" value="LRR_1"/>
    <property type="match status" value="2"/>
</dbReference>
<evidence type="ECO:0000256" key="1">
    <source>
        <dbReference type="ARBA" id="ARBA00009592"/>
    </source>
</evidence>
<dbReference type="SUPFAM" id="SSF52058">
    <property type="entry name" value="L domain-like"/>
    <property type="match status" value="1"/>
</dbReference>
<dbReference type="Gene3D" id="3.80.10.10">
    <property type="entry name" value="Ribonuclease Inhibitor"/>
    <property type="match status" value="1"/>
</dbReference>
<dbReference type="InterPro" id="IPR001611">
    <property type="entry name" value="Leu-rich_rpt"/>
</dbReference>
<name>A0A199UAT8_MANES</name>
<comment type="similarity">
    <text evidence="1">Belongs to the RLP family.</text>
</comment>
<dbReference type="PANTHER" id="PTHR48062:SF21">
    <property type="entry name" value="RECEPTOR-LIKE PROTEIN 12"/>
    <property type="match status" value="1"/>
</dbReference>
<dbReference type="STRING" id="3983.A0A199UAT8"/>
<evidence type="ECO:0000313" key="4">
    <source>
        <dbReference type="EMBL" id="OAY21726.1"/>
    </source>
</evidence>
<organism evidence="4">
    <name type="scientific">Manihot esculenta</name>
    <name type="common">Cassava</name>
    <name type="synonym">Jatropha manihot</name>
    <dbReference type="NCBI Taxonomy" id="3983"/>
    <lineage>
        <taxon>Eukaryota</taxon>
        <taxon>Viridiplantae</taxon>
        <taxon>Streptophyta</taxon>
        <taxon>Embryophyta</taxon>
        <taxon>Tracheophyta</taxon>
        <taxon>Spermatophyta</taxon>
        <taxon>Magnoliopsida</taxon>
        <taxon>eudicotyledons</taxon>
        <taxon>Gunneridae</taxon>
        <taxon>Pentapetalae</taxon>
        <taxon>rosids</taxon>
        <taxon>fabids</taxon>
        <taxon>Malpighiales</taxon>
        <taxon>Euphorbiaceae</taxon>
        <taxon>Crotonoideae</taxon>
        <taxon>Manihoteae</taxon>
        <taxon>Manihot</taxon>
    </lineage>
</organism>
<accession>A0A199UAT8</accession>
<gene>
    <name evidence="4" type="ORF">MANES_S062400</name>
</gene>
<keyword evidence="3" id="KW-0677">Repeat</keyword>
<dbReference type="InterPro" id="IPR051502">
    <property type="entry name" value="RLP_Defense_Trigger"/>
</dbReference>
<dbReference type="InterPro" id="IPR003591">
    <property type="entry name" value="Leu-rich_rpt_typical-subtyp"/>
</dbReference>
<dbReference type="PRINTS" id="PR00019">
    <property type="entry name" value="LEURICHRPT"/>
</dbReference>
<dbReference type="PANTHER" id="PTHR48062">
    <property type="entry name" value="RECEPTOR-LIKE PROTEIN 14"/>
    <property type="match status" value="1"/>
</dbReference>